<accession>A0ABU9QMI8</accession>
<dbReference type="InterPro" id="IPR049945">
    <property type="entry name" value="AAA_22"/>
</dbReference>
<organism evidence="2 3">
    <name type="scientific">Paraburkholderia sabiae</name>
    <dbReference type="NCBI Taxonomy" id="273251"/>
    <lineage>
        <taxon>Bacteria</taxon>
        <taxon>Pseudomonadati</taxon>
        <taxon>Pseudomonadota</taxon>
        <taxon>Betaproteobacteria</taxon>
        <taxon>Burkholderiales</taxon>
        <taxon>Burkholderiaceae</taxon>
        <taxon>Paraburkholderia</taxon>
    </lineage>
</organism>
<dbReference type="InterPro" id="IPR027417">
    <property type="entry name" value="P-loop_NTPase"/>
</dbReference>
<name>A0ABU9QMI8_9BURK</name>
<dbReference type="EMBL" id="JAZHGC010000039">
    <property type="protein sequence ID" value="MEM5290700.1"/>
    <property type="molecule type" value="Genomic_DNA"/>
</dbReference>
<evidence type="ECO:0000313" key="3">
    <source>
        <dbReference type="Proteomes" id="UP001494588"/>
    </source>
</evidence>
<gene>
    <name evidence="2" type="ORF">V4C55_33775</name>
</gene>
<dbReference type="Proteomes" id="UP001494588">
    <property type="component" value="Unassembled WGS sequence"/>
</dbReference>
<keyword evidence="3" id="KW-1185">Reference proteome</keyword>
<dbReference type="RefSeq" id="WP_201647983.1">
    <property type="nucleotide sequence ID" value="NZ_CAJHCS010000001.1"/>
</dbReference>
<reference evidence="2 3" key="1">
    <citation type="submission" date="2024-01" db="EMBL/GenBank/DDBJ databases">
        <title>The diversity of rhizobia nodulating Mimosa spp. in eleven states of Brazil covering several biomes is determined by host plant, location, and edaphic factors.</title>
        <authorList>
            <person name="Rouws L."/>
            <person name="Barauna A."/>
            <person name="Beukes C."/>
            <person name="De Faria S.M."/>
            <person name="Gross E."/>
            <person name="Dos Reis Junior F.B."/>
            <person name="Simon M."/>
            <person name="Maluk M."/>
            <person name="Odee D.W."/>
            <person name="Kenicer G."/>
            <person name="Young J.P.W."/>
            <person name="Reis V.M."/>
            <person name="Zilli J."/>
            <person name="James E.K."/>
        </authorList>
    </citation>
    <scope>NUCLEOTIDE SEQUENCE [LARGE SCALE GENOMIC DNA]</scope>
    <source>
        <strain evidence="2 3">JPY77</strain>
    </source>
</reference>
<sequence length="927" mass="102724">MPPDSRDASGDHQPDCTGRRQMARHLSPMDTPTFTGMAQDQFTTETIDVVDRAQLRRIEATHNGFLYQHLYCVACLLAADQMGWTRMRVEADEDLELEFGGRYVYVQVKSRSDLIQFSDIGSALDRFEQYRALHVPGGRPGRPEFVLALNRDPGPKLGRRVAAGEFPKDVRFLLPGQTIAGLPPVWADNEEAFRWCVERAERLPFVMVAPDVLVQSLAGTMMRMAAGQAEFARHEIEVAHAAGMLRQFVQQVHEFPAAPLDYRPQDNEPSLAADVPVRLIVGFSGAGKTSWAAQAALADAQPHAYFDIADLPSSSVARSLARELAARWLSDSPRGRQAVAGEALSGVEALHLVSSILEEQNQSHTVVVDNAHRLQIDDARAIVAGRQSLRLVFLAQPTAELGQLSCALDVEPETLQGWGGDSIGYEAAAQACPASVATAVRVRALTGGLPLYVRSAISVARNEYGSDLEAFCEAFEGQSLSIDTRQRTLLTVVFNGLDLPSRQVLACASLSDVPLAAEEIAGVVVEAFSLDRLTVVRKLRSLRARGLLQAYGSQRSKVHDAMRPIALEHLVDEPEAGRHARACLVKLVETSLREDGETERFPLFVRLLIDLRDVATLADLGTEEAFHEGPEYPQVWSVLEEAASDLTLSDEVRFDCLDALLYHRQKHGPQEAIAPLLDRMEALIDGGLEEDRPRLVFLQKSMVYWADQGNEYRVTDMLAKMQALLPEKASYRRVLTYTAALAFWMMSRPEDAERLLDALVREYLAALSIDVVELTSNPDSYMARVRAGGEYGTDCRHLADCFDVLARVLEELGRAQPAYRKFAVRLFELSGSWDSAARVGIDLVYQHLERSELAQALKLVSETLPELVRVHDLSRHVIPLRFLHAHVLGKMGQLAAARDVLKTADPFVSSLRDDEQMEAVRLTDFLR</sequence>
<protein>
    <submittedName>
        <fullName evidence="2">AAA family ATPase</fullName>
    </submittedName>
</protein>
<dbReference type="Pfam" id="PF13401">
    <property type="entry name" value="AAA_22"/>
    <property type="match status" value="1"/>
</dbReference>
<evidence type="ECO:0000313" key="2">
    <source>
        <dbReference type="EMBL" id="MEM5290700.1"/>
    </source>
</evidence>
<proteinExistence type="predicted"/>
<feature type="domain" description="ORC1/DEAH AAA+ ATPase" evidence="1">
    <location>
        <begin position="279"/>
        <end position="398"/>
    </location>
</feature>
<evidence type="ECO:0000259" key="1">
    <source>
        <dbReference type="Pfam" id="PF13401"/>
    </source>
</evidence>
<dbReference type="SUPFAM" id="SSF52540">
    <property type="entry name" value="P-loop containing nucleoside triphosphate hydrolases"/>
    <property type="match status" value="1"/>
</dbReference>
<comment type="caution">
    <text evidence="2">The sequence shown here is derived from an EMBL/GenBank/DDBJ whole genome shotgun (WGS) entry which is preliminary data.</text>
</comment>